<reference evidence="1" key="1">
    <citation type="submission" date="2019-08" db="EMBL/GenBank/DDBJ databases">
        <authorList>
            <person name="Kucharzyk K."/>
            <person name="Murdoch R.W."/>
            <person name="Higgins S."/>
            <person name="Loffler F."/>
        </authorList>
    </citation>
    <scope>NUCLEOTIDE SEQUENCE</scope>
</reference>
<dbReference type="EMBL" id="VSSQ01041999">
    <property type="protein sequence ID" value="MPM95520.1"/>
    <property type="molecule type" value="Genomic_DNA"/>
</dbReference>
<accession>A0A645E181</accession>
<protein>
    <submittedName>
        <fullName evidence="1">Uncharacterized protein</fullName>
    </submittedName>
</protein>
<gene>
    <name evidence="1" type="ORF">SDC9_142675</name>
</gene>
<name>A0A645E181_9ZZZZ</name>
<sequence>MVTMIKPQTSKSRNVNHVPPFGFRIKNRDGGPINGLGVLPITLLIERINKSTIGKVQHHLIVKYMVRSDHRLANFAPFKRIQWDRMKFLNTDYVLSRRLCTITLLECGWTGWFPWFGISPGCGLIAG</sequence>
<organism evidence="1">
    <name type="scientific">bioreactor metagenome</name>
    <dbReference type="NCBI Taxonomy" id="1076179"/>
    <lineage>
        <taxon>unclassified sequences</taxon>
        <taxon>metagenomes</taxon>
        <taxon>ecological metagenomes</taxon>
    </lineage>
</organism>
<dbReference type="AlphaFoldDB" id="A0A645E181"/>
<comment type="caution">
    <text evidence="1">The sequence shown here is derived from an EMBL/GenBank/DDBJ whole genome shotgun (WGS) entry which is preliminary data.</text>
</comment>
<proteinExistence type="predicted"/>
<evidence type="ECO:0000313" key="1">
    <source>
        <dbReference type="EMBL" id="MPM95520.1"/>
    </source>
</evidence>